<organism evidence="1">
    <name type="scientific">Siphoviridae sp. ctfza2</name>
    <dbReference type="NCBI Taxonomy" id="2825599"/>
    <lineage>
        <taxon>Viruses</taxon>
        <taxon>Duplodnaviria</taxon>
        <taxon>Heunggongvirae</taxon>
        <taxon>Uroviricota</taxon>
        <taxon>Caudoviricetes</taxon>
    </lineage>
</organism>
<proteinExistence type="predicted"/>
<sequence length="51" mass="5932">MAECNHDFIGTAQHIKCRRCGLVLSAEQYKEYKNPQIKKTAGKPRQRKKVE</sequence>
<dbReference type="EMBL" id="BK016163">
    <property type="protein sequence ID" value="DAF99312.1"/>
    <property type="molecule type" value="Genomic_DNA"/>
</dbReference>
<reference evidence="1" key="1">
    <citation type="journal article" date="2021" name="Proc. Natl. Acad. Sci. U.S.A.">
        <title>A Catalog of Tens of Thousands of Viruses from Human Metagenomes Reveals Hidden Associations with Chronic Diseases.</title>
        <authorList>
            <person name="Tisza M.J."/>
            <person name="Buck C.B."/>
        </authorList>
    </citation>
    <scope>NUCLEOTIDE SEQUENCE</scope>
    <source>
        <strain evidence="1">Ctfza2</strain>
    </source>
</reference>
<evidence type="ECO:0000313" key="1">
    <source>
        <dbReference type="EMBL" id="DAF99312.1"/>
    </source>
</evidence>
<accession>A0A8S5UXU4</accession>
<name>A0A8S5UXU4_9CAUD</name>
<protein>
    <submittedName>
        <fullName evidence="1">Spt4/RpoE2 zinc finger</fullName>
    </submittedName>
</protein>